<dbReference type="PROSITE" id="PS51257">
    <property type="entry name" value="PROKAR_LIPOPROTEIN"/>
    <property type="match status" value="1"/>
</dbReference>
<evidence type="ECO:0000259" key="7">
    <source>
        <dbReference type="Pfam" id="PF02687"/>
    </source>
</evidence>
<evidence type="ECO:0000259" key="8">
    <source>
        <dbReference type="Pfam" id="PF12704"/>
    </source>
</evidence>
<accession>A0ABP8N5S4</accession>
<dbReference type="Proteomes" id="UP001501175">
    <property type="component" value="Unassembled WGS sequence"/>
</dbReference>
<keyword evidence="4 6" id="KW-1133">Transmembrane helix</keyword>
<dbReference type="PANTHER" id="PTHR30572:SF18">
    <property type="entry name" value="ABC-TYPE MACROLIDE FAMILY EXPORT SYSTEM PERMEASE COMPONENT 2"/>
    <property type="match status" value="1"/>
</dbReference>
<feature type="domain" description="MacB-like periplasmic core" evidence="8">
    <location>
        <begin position="20"/>
        <end position="249"/>
    </location>
</feature>
<dbReference type="Pfam" id="PF12704">
    <property type="entry name" value="MacB_PCD"/>
    <property type="match status" value="2"/>
</dbReference>
<feature type="transmembrane region" description="Helical" evidence="6">
    <location>
        <begin position="343"/>
        <end position="370"/>
    </location>
</feature>
<feature type="transmembrane region" description="Helical" evidence="6">
    <location>
        <begin position="684"/>
        <end position="707"/>
    </location>
</feature>
<evidence type="ECO:0000256" key="6">
    <source>
        <dbReference type="SAM" id="Phobius"/>
    </source>
</evidence>
<organism evidence="9 10">
    <name type="scientific">Nibrella saemangeumensis</name>
    <dbReference type="NCBI Taxonomy" id="1084526"/>
    <lineage>
        <taxon>Bacteria</taxon>
        <taxon>Pseudomonadati</taxon>
        <taxon>Bacteroidota</taxon>
        <taxon>Cytophagia</taxon>
        <taxon>Cytophagales</taxon>
        <taxon>Spirosomataceae</taxon>
        <taxon>Nibrella</taxon>
    </lineage>
</organism>
<proteinExistence type="predicted"/>
<keyword evidence="2" id="KW-1003">Cell membrane</keyword>
<gene>
    <name evidence="9" type="ORF">GCM10023189_37610</name>
</gene>
<dbReference type="InterPro" id="IPR050250">
    <property type="entry name" value="Macrolide_Exporter_MacB"/>
</dbReference>
<evidence type="ECO:0000256" key="5">
    <source>
        <dbReference type="ARBA" id="ARBA00023136"/>
    </source>
</evidence>
<feature type="domain" description="MacB-like periplasmic core" evidence="8">
    <location>
        <begin position="443"/>
        <end position="626"/>
    </location>
</feature>
<dbReference type="EMBL" id="BAABHD010000065">
    <property type="protein sequence ID" value="GAA4461757.1"/>
    <property type="molecule type" value="Genomic_DNA"/>
</dbReference>
<dbReference type="Pfam" id="PF02687">
    <property type="entry name" value="FtsX"/>
    <property type="match status" value="2"/>
</dbReference>
<evidence type="ECO:0000256" key="3">
    <source>
        <dbReference type="ARBA" id="ARBA00022692"/>
    </source>
</evidence>
<comment type="caution">
    <text evidence="9">The sequence shown here is derived from an EMBL/GenBank/DDBJ whole genome shotgun (WGS) entry which is preliminary data.</text>
</comment>
<feature type="transmembrane region" description="Helical" evidence="6">
    <location>
        <begin position="770"/>
        <end position="790"/>
    </location>
</feature>
<feature type="transmembrane region" description="Helical" evidence="6">
    <location>
        <begin position="390"/>
        <end position="416"/>
    </location>
</feature>
<protein>
    <submittedName>
        <fullName evidence="9">ABC transporter permease</fullName>
    </submittedName>
</protein>
<keyword evidence="10" id="KW-1185">Reference proteome</keyword>
<evidence type="ECO:0000256" key="1">
    <source>
        <dbReference type="ARBA" id="ARBA00004651"/>
    </source>
</evidence>
<feature type="transmembrane region" description="Helical" evidence="6">
    <location>
        <begin position="728"/>
        <end position="750"/>
    </location>
</feature>
<evidence type="ECO:0000313" key="9">
    <source>
        <dbReference type="EMBL" id="GAA4461757.1"/>
    </source>
</evidence>
<reference evidence="10" key="1">
    <citation type="journal article" date="2019" name="Int. J. Syst. Evol. Microbiol.">
        <title>The Global Catalogue of Microorganisms (GCM) 10K type strain sequencing project: providing services to taxonomists for standard genome sequencing and annotation.</title>
        <authorList>
            <consortium name="The Broad Institute Genomics Platform"/>
            <consortium name="The Broad Institute Genome Sequencing Center for Infectious Disease"/>
            <person name="Wu L."/>
            <person name="Ma J."/>
        </authorList>
    </citation>
    <scope>NUCLEOTIDE SEQUENCE [LARGE SCALE GENOMIC DNA]</scope>
    <source>
        <strain evidence="10">JCM 17927</strain>
    </source>
</reference>
<feature type="transmembrane region" description="Helical" evidence="6">
    <location>
        <begin position="437"/>
        <end position="456"/>
    </location>
</feature>
<evidence type="ECO:0000313" key="10">
    <source>
        <dbReference type="Proteomes" id="UP001501175"/>
    </source>
</evidence>
<keyword evidence="3 6" id="KW-0812">Transmembrane</keyword>
<comment type="subcellular location">
    <subcellularLocation>
        <location evidence="1">Cell membrane</location>
        <topology evidence="1">Multi-pass membrane protein</topology>
    </subcellularLocation>
</comment>
<feature type="transmembrane region" description="Helical" evidence="6">
    <location>
        <begin position="21"/>
        <end position="41"/>
    </location>
</feature>
<keyword evidence="5 6" id="KW-0472">Membrane</keyword>
<name>A0ABP8N5S4_9BACT</name>
<dbReference type="PANTHER" id="PTHR30572">
    <property type="entry name" value="MEMBRANE COMPONENT OF TRANSPORTER-RELATED"/>
    <property type="match status" value="1"/>
</dbReference>
<feature type="domain" description="ABC3 transporter permease C-terminal" evidence="7">
    <location>
        <begin position="298"/>
        <end position="414"/>
    </location>
</feature>
<dbReference type="RefSeq" id="WP_345245860.1">
    <property type="nucleotide sequence ID" value="NZ_BAABHD010000065.1"/>
</dbReference>
<sequence length="807" mass="89788">MLRNYFTTAFRALKRNWSYSLINVVGLTFGLACCLLLFLVIRYELSFDQHHANASQLYRIVTHVKTSEGEGYNSGMPMPALAALRNDFPDMKQDLTMISDLRETLVAANDPQAMGGLRRFEEPRGSVAFVEPEYFRLFSYQWVQGNPATALANPNTVVLTEAMAQKYFGTANPIGKIIKVRNKMDFVVTGLIKNPPVTTDLPFGILLSFASLKEFGANTGWDDWQSNSSGVQIYLKQTGDPAQLERQLVAFTRKYIPAEDAQRQRYELQPLSDLHFNPEISTYSGRTVSRRMVWAMGLISLFLLITACINFVNLATAQAIRRAKEVGVRKVLGSSRMQLVRQFLGETGFLTGISIVLALIIAYMTVPYLADLLEISLTFSLFANQQLVGFLLLLGILTTFLAGFYPALVLSGYQPVQALKSKIRVVGTGQLTLRRSLIVLQFAISQMLIIGTIVAYNQMEYFRSADIGFRKEAILTVPIPEKKPGQLEVFRNQLAALPGVESVSFGFSVPSANGNWWTSFQFENAEKPSDFGVVMRPADTAYISTYGMKLLAGRNFQPADTMREAVINETLLHKLGINDPHQVIGKLISVSGNAKMPIVGVVRDFNTFSLHRKTDPCVLTPYRNAYNLAGIKFAGQGGTAGISRLLASVEKEWTAAFPDFLFKYEFLDQTLANFYQGEERMYSIFRLLAGIAIFIGCLGLYGVVALMAESRTKEVGIRKVLGATTAHIFGLFSVDFLKLVLIALVIASPIAYYVMDKWLADFDYKINIEWWMFALTGLLATGIALLTVSFQSVKAALMNPVKSLRAE</sequence>
<evidence type="ECO:0000256" key="2">
    <source>
        <dbReference type="ARBA" id="ARBA00022475"/>
    </source>
</evidence>
<dbReference type="InterPro" id="IPR025857">
    <property type="entry name" value="MacB_PCD"/>
</dbReference>
<feature type="domain" description="ABC3 transporter permease C-terminal" evidence="7">
    <location>
        <begin position="687"/>
        <end position="800"/>
    </location>
</feature>
<evidence type="ECO:0000256" key="4">
    <source>
        <dbReference type="ARBA" id="ARBA00022989"/>
    </source>
</evidence>
<feature type="transmembrane region" description="Helical" evidence="6">
    <location>
        <begin position="292"/>
        <end position="314"/>
    </location>
</feature>
<dbReference type="InterPro" id="IPR003838">
    <property type="entry name" value="ABC3_permease_C"/>
</dbReference>